<reference evidence="2" key="1">
    <citation type="submission" date="2020-05" db="EMBL/GenBank/DDBJ databases">
        <authorList>
            <person name="Chiriac C."/>
            <person name="Salcher M."/>
            <person name="Ghai R."/>
            <person name="Kavagutti S V."/>
        </authorList>
    </citation>
    <scope>NUCLEOTIDE SEQUENCE</scope>
</reference>
<name>A0A6J7IUX0_9ZZZZ</name>
<sequence>MRATISTTKVFKRRQKVVAAVDLPGVPAGTPGKIWIVSGVTWIRYHVAFENGGELANLDAAQLRDRKSWLAEQKAAQETELQASRAAQREAMRAEALANLADGPVGH</sequence>
<organism evidence="2">
    <name type="scientific">freshwater metagenome</name>
    <dbReference type="NCBI Taxonomy" id="449393"/>
    <lineage>
        <taxon>unclassified sequences</taxon>
        <taxon>metagenomes</taxon>
        <taxon>ecological metagenomes</taxon>
    </lineage>
</organism>
<accession>A0A6J7IUX0</accession>
<dbReference type="EMBL" id="CAFBNC010000034">
    <property type="protein sequence ID" value="CAB4934635.1"/>
    <property type="molecule type" value="Genomic_DNA"/>
</dbReference>
<dbReference type="AlphaFoldDB" id="A0A6J7IUX0"/>
<dbReference type="EMBL" id="CAEMXZ010000010">
    <property type="protein sequence ID" value="CAB4322639.1"/>
    <property type="molecule type" value="Genomic_DNA"/>
</dbReference>
<proteinExistence type="predicted"/>
<evidence type="ECO:0000313" key="2">
    <source>
        <dbReference type="EMBL" id="CAB4934635.1"/>
    </source>
</evidence>
<evidence type="ECO:0000313" key="1">
    <source>
        <dbReference type="EMBL" id="CAB4322639.1"/>
    </source>
</evidence>
<protein>
    <submittedName>
        <fullName evidence="2">Unannotated protein</fullName>
    </submittedName>
</protein>
<gene>
    <name evidence="1" type="ORF">UFOPK1392_00375</name>
    <name evidence="2" type="ORF">UFOPK3733_00884</name>
</gene>